<reference evidence="8 9" key="1">
    <citation type="submission" date="2018-12" db="EMBL/GenBank/DDBJ databases">
        <authorList>
            <person name="Feng G."/>
            <person name="Zhu H."/>
        </authorList>
    </citation>
    <scope>NUCLEOTIDE SEQUENCE [LARGE SCALE GENOMIC DNA]</scope>
    <source>
        <strain evidence="8 9">9PBR-2</strain>
    </source>
</reference>
<proteinExistence type="predicted"/>
<dbReference type="EMBL" id="RWIS01000001">
    <property type="protein sequence ID" value="RSK37644.1"/>
    <property type="molecule type" value="Genomic_DNA"/>
</dbReference>
<feature type="transmembrane region" description="Helical" evidence="6">
    <location>
        <begin position="86"/>
        <end position="105"/>
    </location>
</feature>
<sequence length="109" mass="12209">MRTERQLTLPTNNTLYLMNKILSLSSRVPFFGLLLSLFTLPLLTACGSGRRADGSLTIAGVFYLILAVAAFLSLIKQDWSIGKKIIWGLIIWFFPFGGSIIYFLFSGRK</sequence>
<evidence type="ECO:0000256" key="6">
    <source>
        <dbReference type="SAM" id="Phobius"/>
    </source>
</evidence>
<keyword evidence="4 6" id="KW-1133">Transmembrane helix</keyword>
<evidence type="ECO:0000313" key="8">
    <source>
        <dbReference type="EMBL" id="RSK37644.1"/>
    </source>
</evidence>
<name>A0A428JUD9_9BACT</name>
<dbReference type="InterPro" id="IPR027379">
    <property type="entry name" value="CLS_N"/>
</dbReference>
<organism evidence="8 9">
    <name type="scientific">Hymenobacter metallilatus</name>
    <dbReference type="NCBI Taxonomy" id="2493666"/>
    <lineage>
        <taxon>Bacteria</taxon>
        <taxon>Pseudomonadati</taxon>
        <taxon>Bacteroidota</taxon>
        <taxon>Cytophagia</taxon>
        <taxon>Cytophagales</taxon>
        <taxon>Hymenobacteraceae</taxon>
        <taxon>Hymenobacter</taxon>
    </lineage>
</organism>
<dbReference type="GO" id="GO:0005886">
    <property type="term" value="C:plasma membrane"/>
    <property type="evidence" value="ECO:0007669"/>
    <property type="project" value="UniProtKB-SubCell"/>
</dbReference>
<keyword evidence="5 6" id="KW-0472">Membrane</keyword>
<gene>
    <name evidence="8" type="ORF">EI290_03090</name>
</gene>
<protein>
    <submittedName>
        <fullName evidence="8">PLDc_N domain-containing protein</fullName>
    </submittedName>
</protein>
<evidence type="ECO:0000256" key="3">
    <source>
        <dbReference type="ARBA" id="ARBA00022692"/>
    </source>
</evidence>
<keyword evidence="2" id="KW-1003">Cell membrane</keyword>
<keyword evidence="9" id="KW-1185">Reference proteome</keyword>
<evidence type="ECO:0000256" key="1">
    <source>
        <dbReference type="ARBA" id="ARBA00004651"/>
    </source>
</evidence>
<evidence type="ECO:0000256" key="5">
    <source>
        <dbReference type="ARBA" id="ARBA00023136"/>
    </source>
</evidence>
<evidence type="ECO:0000259" key="7">
    <source>
        <dbReference type="Pfam" id="PF13396"/>
    </source>
</evidence>
<feature type="transmembrane region" description="Helical" evidence="6">
    <location>
        <begin position="21"/>
        <end position="43"/>
    </location>
</feature>
<evidence type="ECO:0000256" key="4">
    <source>
        <dbReference type="ARBA" id="ARBA00022989"/>
    </source>
</evidence>
<dbReference type="Proteomes" id="UP000280066">
    <property type="component" value="Unassembled WGS sequence"/>
</dbReference>
<accession>A0A428JUD9</accession>
<dbReference type="OrthoDB" id="886024at2"/>
<dbReference type="AlphaFoldDB" id="A0A428JUD9"/>
<keyword evidence="3 6" id="KW-0812">Transmembrane</keyword>
<dbReference type="Pfam" id="PF13396">
    <property type="entry name" value="PLDc_N"/>
    <property type="match status" value="1"/>
</dbReference>
<comment type="subcellular location">
    <subcellularLocation>
        <location evidence="1">Cell membrane</location>
        <topology evidence="1">Multi-pass membrane protein</topology>
    </subcellularLocation>
</comment>
<feature type="domain" description="Cardiolipin synthase N-terminal" evidence="7">
    <location>
        <begin position="65"/>
        <end position="106"/>
    </location>
</feature>
<evidence type="ECO:0000256" key="2">
    <source>
        <dbReference type="ARBA" id="ARBA00022475"/>
    </source>
</evidence>
<comment type="caution">
    <text evidence="8">The sequence shown here is derived from an EMBL/GenBank/DDBJ whole genome shotgun (WGS) entry which is preliminary data.</text>
</comment>
<feature type="transmembrane region" description="Helical" evidence="6">
    <location>
        <begin position="55"/>
        <end position="74"/>
    </location>
</feature>
<evidence type="ECO:0000313" key="9">
    <source>
        <dbReference type="Proteomes" id="UP000280066"/>
    </source>
</evidence>